<evidence type="ECO:0000313" key="3">
    <source>
        <dbReference type="Proteomes" id="UP001396334"/>
    </source>
</evidence>
<protein>
    <submittedName>
        <fullName evidence="2">Uncharacterized protein</fullName>
    </submittedName>
</protein>
<evidence type="ECO:0000256" key="1">
    <source>
        <dbReference type="SAM" id="MobiDB-lite"/>
    </source>
</evidence>
<accession>A0ABR2TD32</accession>
<sequence length="379" mass="42920">MMKRRTTSFALWKTRAHSSLSFSGLTGDCKDCGASLVLLMVSAMPCNDNSSPSPTVMRLQGKEEDTQVNGKFANKTRSEISRRRIEIRRGKHVFNNQFSEQNYKQRFRDDTNDPSIPKNGLHRQNNEEKLRSESRSESSSVKNSASSPVNLDERKSLVDDSINAMSIGNTKAEAVDVSRHVGEDLISGYSKIKCQEGARCNIESNPEEGNGIDVRGACISIEKVEDEKRHEEFNVTRVGPEQNDVPFAPVKEMEHVTPRAVRCMGFKLNSNGLVSETQATKSSWVAAVDARYNAYLNSCIAENPIGVEHCEVALCYCFHWWLIFAAIDRLYNENGPVQFQLCFKRLLRRHIYLDQWDRAVVLCGLQINPSVWVFSIWRC</sequence>
<dbReference type="EMBL" id="JBBPBN010000006">
    <property type="protein sequence ID" value="KAK9035164.1"/>
    <property type="molecule type" value="Genomic_DNA"/>
</dbReference>
<comment type="caution">
    <text evidence="2">The sequence shown here is derived from an EMBL/GenBank/DDBJ whole genome shotgun (WGS) entry which is preliminary data.</text>
</comment>
<organism evidence="2 3">
    <name type="scientific">Hibiscus sabdariffa</name>
    <name type="common">roselle</name>
    <dbReference type="NCBI Taxonomy" id="183260"/>
    <lineage>
        <taxon>Eukaryota</taxon>
        <taxon>Viridiplantae</taxon>
        <taxon>Streptophyta</taxon>
        <taxon>Embryophyta</taxon>
        <taxon>Tracheophyta</taxon>
        <taxon>Spermatophyta</taxon>
        <taxon>Magnoliopsida</taxon>
        <taxon>eudicotyledons</taxon>
        <taxon>Gunneridae</taxon>
        <taxon>Pentapetalae</taxon>
        <taxon>rosids</taxon>
        <taxon>malvids</taxon>
        <taxon>Malvales</taxon>
        <taxon>Malvaceae</taxon>
        <taxon>Malvoideae</taxon>
        <taxon>Hibiscus</taxon>
    </lineage>
</organism>
<gene>
    <name evidence="2" type="ORF">V6N11_077212</name>
</gene>
<proteinExistence type="predicted"/>
<name>A0ABR2TD32_9ROSI</name>
<evidence type="ECO:0000313" key="2">
    <source>
        <dbReference type="EMBL" id="KAK9035164.1"/>
    </source>
</evidence>
<feature type="region of interest" description="Disordered" evidence="1">
    <location>
        <begin position="98"/>
        <end position="154"/>
    </location>
</feature>
<keyword evidence="3" id="KW-1185">Reference proteome</keyword>
<feature type="compositionally biased region" description="Basic and acidic residues" evidence="1">
    <location>
        <begin position="124"/>
        <end position="136"/>
    </location>
</feature>
<reference evidence="2 3" key="1">
    <citation type="journal article" date="2024" name="G3 (Bethesda)">
        <title>Genome assembly of Hibiscus sabdariffa L. provides insights into metabolisms of medicinal natural products.</title>
        <authorList>
            <person name="Kim T."/>
        </authorList>
    </citation>
    <scope>NUCLEOTIDE SEQUENCE [LARGE SCALE GENOMIC DNA]</scope>
    <source>
        <strain evidence="2">TK-2024</strain>
        <tissue evidence="2">Old leaves</tissue>
    </source>
</reference>
<feature type="compositionally biased region" description="Low complexity" evidence="1">
    <location>
        <begin position="137"/>
        <end position="150"/>
    </location>
</feature>
<dbReference type="Proteomes" id="UP001396334">
    <property type="component" value="Unassembled WGS sequence"/>
</dbReference>